<evidence type="ECO:0000256" key="7">
    <source>
        <dbReference type="SAM" id="Phobius"/>
    </source>
</evidence>
<dbReference type="HOGENOM" id="CLU_028200_3_7_1"/>
<comment type="subcellular location">
    <subcellularLocation>
        <location evidence="1">Membrane</location>
        <topology evidence="1">Multi-pass membrane protein</topology>
    </subcellularLocation>
</comment>
<keyword evidence="3 7" id="KW-1133">Transmembrane helix</keyword>
<feature type="transmembrane region" description="Helical" evidence="7">
    <location>
        <begin position="53"/>
        <end position="74"/>
    </location>
</feature>
<feature type="transmembrane region" description="Helical" evidence="7">
    <location>
        <begin position="257"/>
        <end position="276"/>
    </location>
</feature>
<evidence type="ECO:0000256" key="2">
    <source>
        <dbReference type="ARBA" id="ARBA00022692"/>
    </source>
</evidence>
<keyword evidence="2 7" id="KW-0812">Transmembrane</keyword>
<reference evidence="9" key="1">
    <citation type="submission" date="2014-02" db="EMBL/GenBank/DDBJ databases">
        <title>The Genome Sequence of Trichophyton rubrum (morphotype fischeri) CBS 288.86.</title>
        <authorList>
            <consortium name="The Broad Institute Genomics Platform"/>
            <person name="Cuomo C.A."/>
            <person name="White T.C."/>
            <person name="Graser Y."/>
            <person name="Martinez-Rossi N."/>
            <person name="Heitman J."/>
            <person name="Young S.K."/>
            <person name="Zeng Q."/>
            <person name="Gargeya S."/>
            <person name="Abouelleil A."/>
            <person name="Alvarado L."/>
            <person name="Chapman S.B."/>
            <person name="Gainer-Dewar J."/>
            <person name="Goldberg J."/>
            <person name="Griggs A."/>
            <person name="Gujja S."/>
            <person name="Hansen M."/>
            <person name="Howarth C."/>
            <person name="Imamovic A."/>
            <person name="Larimer J."/>
            <person name="Martinez D."/>
            <person name="Murphy C."/>
            <person name="Pearson M.D."/>
            <person name="Persinoti G."/>
            <person name="Poon T."/>
            <person name="Priest M."/>
            <person name="Roberts A.D."/>
            <person name="Saif S."/>
            <person name="Shea T.D."/>
            <person name="Sykes S.N."/>
            <person name="Wortman J."/>
            <person name="Nusbaum C."/>
            <person name="Birren B."/>
        </authorList>
    </citation>
    <scope>NUCLEOTIDE SEQUENCE [LARGE SCALE GENOMIC DNA]</scope>
    <source>
        <strain evidence="9">CBS 288.86</strain>
    </source>
</reference>
<feature type="transmembrane region" description="Helical" evidence="7">
    <location>
        <begin position="20"/>
        <end position="41"/>
    </location>
</feature>
<evidence type="ECO:0000256" key="5">
    <source>
        <dbReference type="ARBA" id="ARBA00038359"/>
    </source>
</evidence>
<feature type="domain" description="Rhodopsin" evidence="8">
    <location>
        <begin position="37"/>
        <end position="275"/>
    </location>
</feature>
<dbReference type="Pfam" id="PF20684">
    <property type="entry name" value="Fung_rhodopsin"/>
    <property type="match status" value="1"/>
</dbReference>
<dbReference type="Proteomes" id="UP000023758">
    <property type="component" value="Unassembled WGS sequence"/>
</dbReference>
<comment type="similarity">
    <text evidence="5">Belongs to the SAT4 family.</text>
</comment>
<accession>A0A022W1Q1</accession>
<feature type="transmembrane region" description="Helical" evidence="7">
    <location>
        <begin position="130"/>
        <end position="152"/>
    </location>
</feature>
<dbReference type="EMBL" id="KK207857">
    <property type="protein sequence ID" value="EZF52003.1"/>
    <property type="molecule type" value="Genomic_DNA"/>
</dbReference>
<gene>
    <name evidence="9" type="ORF">H103_04736</name>
</gene>
<evidence type="ECO:0000256" key="4">
    <source>
        <dbReference type="ARBA" id="ARBA00023136"/>
    </source>
</evidence>
<feature type="region of interest" description="Disordered" evidence="6">
    <location>
        <begin position="338"/>
        <end position="382"/>
    </location>
</feature>
<evidence type="ECO:0000256" key="3">
    <source>
        <dbReference type="ARBA" id="ARBA00022989"/>
    </source>
</evidence>
<feature type="compositionally biased region" description="Basic residues" evidence="6">
    <location>
        <begin position="350"/>
        <end position="361"/>
    </location>
</feature>
<dbReference type="PANTHER" id="PTHR33048:SF164">
    <property type="entry name" value="INTEGRAL MEMBRANE PROTEIN-RELATED"/>
    <property type="match status" value="1"/>
</dbReference>
<dbReference type="InterPro" id="IPR052337">
    <property type="entry name" value="SAT4-like"/>
</dbReference>
<evidence type="ECO:0000256" key="6">
    <source>
        <dbReference type="SAM" id="MobiDB-lite"/>
    </source>
</evidence>
<evidence type="ECO:0000313" key="9">
    <source>
        <dbReference type="EMBL" id="EZF52003.1"/>
    </source>
</evidence>
<feature type="transmembrane region" description="Helical" evidence="7">
    <location>
        <begin position="214"/>
        <end position="237"/>
    </location>
</feature>
<evidence type="ECO:0000256" key="1">
    <source>
        <dbReference type="ARBA" id="ARBA00004141"/>
    </source>
</evidence>
<sequence>MDSNWDIGQGSSSDDKGPMVLGAAWLSFVIATLVVAVRVWLRTCLTKLFGWDDAFMFPALIFGCAHSALVNASVDNGLGTHQADLTKSQVIQLTKYFWLSGPMHDLAVNWGKVSAALLLLRVVDKAKSHALYFYLGITFLTLVNTTDVFIILGQCRPTEAAWNPLIRGKCWEKSIVKTSAYFQSACCCLSDLILSGYPVIVISKLRMPLRTKITLSLILSLSLIAFVAPVMKAYYIYRIGSDSDYSWKMADLAMWGSLKHYLVIVTASIPALGPLGKHLTRIASSKGFGWFSYGEKSRSSSYATKTKSLTTVTVSSGPSKKFFSEDYSVSTMTGDDSYPMSKYSNASKHSAGRKKHKHKRKQQSEVASSQEAIVQPPEQNTDEITKVTEVCIQTESKENIAEYWEQRIKPWEARSPV</sequence>
<dbReference type="GO" id="GO:0016020">
    <property type="term" value="C:membrane"/>
    <property type="evidence" value="ECO:0007669"/>
    <property type="project" value="UniProtKB-SubCell"/>
</dbReference>
<feature type="transmembrane region" description="Helical" evidence="7">
    <location>
        <begin position="181"/>
        <end position="202"/>
    </location>
</feature>
<organism evidence="9">
    <name type="scientific">Trichophyton rubrum CBS 288.86</name>
    <dbReference type="NCBI Taxonomy" id="1215330"/>
    <lineage>
        <taxon>Eukaryota</taxon>
        <taxon>Fungi</taxon>
        <taxon>Dikarya</taxon>
        <taxon>Ascomycota</taxon>
        <taxon>Pezizomycotina</taxon>
        <taxon>Eurotiomycetes</taxon>
        <taxon>Eurotiomycetidae</taxon>
        <taxon>Onygenales</taxon>
        <taxon>Arthrodermataceae</taxon>
        <taxon>Trichophyton</taxon>
    </lineage>
</organism>
<name>A0A022W1Q1_TRIRU</name>
<dbReference type="OrthoDB" id="4682787at2759"/>
<proteinExistence type="inferred from homology"/>
<dbReference type="PANTHER" id="PTHR33048">
    <property type="entry name" value="PTH11-LIKE INTEGRAL MEMBRANE PROTEIN (AFU_ORTHOLOGUE AFUA_5G11245)"/>
    <property type="match status" value="1"/>
</dbReference>
<keyword evidence="4 7" id="KW-0472">Membrane</keyword>
<dbReference type="InterPro" id="IPR049326">
    <property type="entry name" value="Rhodopsin_dom_fungi"/>
</dbReference>
<evidence type="ECO:0000259" key="8">
    <source>
        <dbReference type="Pfam" id="PF20684"/>
    </source>
</evidence>
<dbReference type="AlphaFoldDB" id="A0A022W1Q1"/>
<feature type="transmembrane region" description="Helical" evidence="7">
    <location>
        <begin position="106"/>
        <end position="123"/>
    </location>
</feature>
<protein>
    <recommendedName>
        <fullName evidence="8">Rhodopsin domain-containing protein</fullName>
    </recommendedName>
</protein>